<dbReference type="GO" id="GO:0045892">
    <property type="term" value="P:negative regulation of DNA-templated transcription"/>
    <property type="evidence" value="ECO:0007669"/>
    <property type="project" value="UniProtKB-UniRule"/>
</dbReference>
<dbReference type="InterPro" id="IPR036390">
    <property type="entry name" value="WH_DNA-bd_sf"/>
</dbReference>
<dbReference type="Gene3D" id="3.30.450.40">
    <property type="match status" value="1"/>
</dbReference>
<evidence type="ECO:0000256" key="5">
    <source>
        <dbReference type="HAMAP-Rule" id="MF_00081"/>
    </source>
</evidence>
<dbReference type="PANTHER" id="PTHR34824:SF1">
    <property type="entry name" value="HEAT-INDUCIBLE TRANSCRIPTION REPRESSOR HRCA"/>
    <property type="match status" value="1"/>
</dbReference>
<dbReference type="InterPro" id="IPR036388">
    <property type="entry name" value="WH-like_DNA-bd_sf"/>
</dbReference>
<gene>
    <name evidence="5" type="primary">hrcA</name>
    <name evidence="7" type="ORF">CHK_2768</name>
</gene>
<dbReference type="SUPFAM" id="SSF46785">
    <property type="entry name" value="Winged helix' DNA-binding domain"/>
    <property type="match status" value="1"/>
</dbReference>
<dbReference type="OrthoDB" id="9783139at2"/>
<name>A0A0M2NBW3_9FIRM</name>
<dbReference type="InterPro" id="IPR029016">
    <property type="entry name" value="GAF-like_dom_sf"/>
</dbReference>
<dbReference type="GO" id="GO:0003677">
    <property type="term" value="F:DNA binding"/>
    <property type="evidence" value="ECO:0007669"/>
    <property type="project" value="InterPro"/>
</dbReference>
<keyword evidence="2 5" id="KW-0805">Transcription regulation</keyword>
<proteinExistence type="inferred from homology"/>
<dbReference type="PIRSF" id="PIRSF005485">
    <property type="entry name" value="HrcA"/>
    <property type="match status" value="1"/>
</dbReference>
<dbReference type="SUPFAM" id="SSF55781">
    <property type="entry name" value="GAF domain-like"/>
    <property type="match status" value="1"/>
</dbReference>
<evidence type="ECO:0000259" key="6">
    <source>
        <dbReference type="Pfam" id="PF01628"/>
    </source>
</evidence>
<dbReference type="PANTHER" id="PTHR34824">
    <property type="entry name" value="HEAT-INDUCIBLE TRANSCRIPTION REPRESSOR HRCA"/>
    <property type="match status" value="1"/>
</dbReference>
<reference evidence="7 8" key="1">
    <citation type="submission" date="2015-04" db="EMBL/GenBank/DDBJ databases">
        <title>Draft genome sequence of bacteremic isolate Catabacter hongkongensis type strain HKU16T.</title>
        <authorList>
            <person name="Lau S.K."/>
            <person name="Teng J.L."/>
            <person name="Huang Y."/>
            <person name="Curreem S.O."/>
            <person name="Tsui S.K."/>
            <person name="Woo P.C."/>
        </authorList>
    </citation>
    <scope>NUCLEOTIDE SEQUENCE [LARGE SCALE GENOMIC DNA]</scope>
    <source>
        <strain evidence="7 8">HKU16</strain>
    </source>
</reference>
<organism evidence="7 8">
    <name type="scientific">Christensenella hongkongensis</name>
    <dbReference type="NCBI Taxonomy" id="270498"/>
    <lineage>
        <taxon>Bacteria</taxon>
        <taxon>Bacillati</taxon>
        <taxon>Bacillota</taxon>
        <taxon>Clostridia</taxon>
        <taxon>Christensenellales</taxon>
        <taxon>Christensenellaceae</taxon>
        <taxon>Christensenella</taxon>
    </lineage>
</organism>
<evidence type="ECO:0000313" key="8">
    <source>
        <dbReference type="Proteomes" id="UP000034076"/>
    </source>
</evidence>
<dbReference type="Pfam" id="PF01628">
    <property type="entry name" value="HrcA"/>
    <property type="match status" value="1"/>
</dbReference>
<keyword evidence="1 5" id="KW-0678">Repressor</keyword>
<dbReference type="EMBL" id="LAYJ01000123">
    <property type="protein sequence ID" value="KKI49748.1"/>
    <property type="molecule type" value="Genomic_DNA"/>
</dbReference>
<dbReference type="Gene3D" id="1.10.10.10">
    <property type="entry name" value="Winged helix-like DNA-binding domain superfamily/Winged helix DNA-binding domain"/>
    <property type="match status" value="1"/>
</dbReference>
<keyword evidence="8" id="KW-1185">Reference proteome</keyword>
<keyword evidence="3 5" id="KW-0346">Stress response</keyword>
<dbReference type="Gene3D" id="3.30.390.60">
    <property type="entry name" value="Heat-inducible transcription repressor hrca homolog, domain 3"/>
    <property type="match status" value="1"/>
</dbReference>
<comment type="caution">
    <text evidence="7">The sequence shown here is derived from an EMBL/GenBank/DDBJ whole genome shotgun (WGS) entry which is preliminary data.</text>
</comment>
<evidence type="ECO:0000256" key="3">
    <source>
        <dbReference type="ARBA" id="ARBA00023016"/>
    </source>
</evidence>
<dbReference type="InterPro" id="IPR021153">
    <property type="entry name" value="HrcA_C"/>
</dbReference>
<evidence type="ECO:0000256" key="1">
    <source>
        <dbReference type="ARBA" id="ARBA00022491"/>
    </source>
</evidence>
<dbReference type="HAMAP" id="MF_00081">
    <property type="entry name" value="HrcA"/>
    <property type="match status" value="1"/>
</dbReference>
<comment type="function">
    <text evidence="5">Negative regulator of class I heat shock genes (grpE-dnaK-dnaJ and groELS operons). Prevents heat-shock induction of these operons.</text>
</comment>
<keyword evidence="4 5" id="KW-0804">Transcription</keyword>
<feature type="domain" description="Heat-inducible transcription repressor HrcA C-terminal" evidence="6">
    <location>
        <begin position="106"/>
        <end position="320"/>
    </location>
</feature>
<evidence type="ECO:0000256" key="2">
    <source>
        <dbReference type="ARBA" id="ARBA00023015"/>
    </source>
</evidence>
<dbReference type="Proteomes" id="UP000034076">
    <property type="component" value="Unassembled WGS sequence"/>
</dbReference>
<dbReference type="PATRIC" id="fig|270498.16.peg.2309"/>
<comment type="similarity">
    <text evidence="5">Belongs to the HrcA family.</text>
</comment>
<dbReference type="AlphaFoldDB" id="A0A0M2NBW3"/>
<accession>A0A0M2NBW3</accession>
<dbReference type="InterPro" id="IPR002571">
    <property type="entry name" value="HrcA"/>
</dbReference>
<evidence type="ECO:0000313" key="7">
    <source>
        <dbReference type="EMBL" id="KKI49748.1"/>
    </source>
</evidence>
<dbReference type="InterPro" id="IPR023120">
    <property type="entry name" value="WHTH_transcript_rep_HrcA_IDD"/>
</dbReference>
<sequence>MELSDRKLKILKAIIDDYIDTGVPVGSRTLSKKPGFDYSSATIRNEMADLEELGFLDQPHTSAGRTPSDKAYRLYVDRLMHIDRITKDEAIFIRNYFDARVGEIGEVLESAAKALSDVTKHISMVTAPQLDSVKLKRIQIVKITDTKAMLIFVTDNGLVQDQMISVPIGMETQQLDMLSNMLTDKVQNVSLKEAEEIIKKECMDVLKEQKVIMGEILDAINLNREKKDLVFGGAQNILNYPEYRDIAKARHFLQLLETKDTLYKMLSNATDLEFSIKIGKENPYDDFKDMSIVTATYKIGGEKIGSFGVIGPTRMDYGRVLSVLNYVGMSLSDILSCLLETDKNK</sequence>
<dbReference type="RefSeq" id="WP_046444565.1">
    <property type="nucleotide sequence ID" value="NZ_JAXDTA010000148.1"/>
</dbReference>
<protein>
    <recommendedName>
        <fullName evidence="5">Heat-inducible transcription repressor HrcA</fullName>
    </recommendedName>
</protein>
<evidence type="ECO:0000256" key="4">
    <source>
        <dbReference type="ARBA" id="ARBA00023163"/>
    </source>
</evidence>
<dbReference type="STRING" id="270498.CHK_2768"/>
<dbReference type="NCBIfam" id="TIGR00331">
    <property type="entry name" value="hrcA"/>
    <property type="match status" value="1"/>
</dbReference>